<proteinExistence type="predicted"/>
<sequence length="145" mass="15707">MRTTFYHLATLLIAAYVLARSCTHRQSVFHVPCTADRVCSGGDSDVDNSTKAALVKSGKAWLDWAKEIGNVPICGAYCSEPKAWTPDDGIGSAWAVVCEAPRAKNKPSTGLPAAEPGLDRYDNTKCNVYCSLAKKRNCEMIFSVC</sequence>
<keyword evidence="3" id="KW-1185">Reference proteome</keyword>
<protein>
    <recommendedName>
        <fullName evidence="4">Secreted protein</fullName>
    </recommendedName>
</protein>
<evidence type="ECO:0000313" key="2">
    <source>
        <dbReference type="EMBL" id="QDS72222.1"/>
    </source>
</evidence>
<reference evidence="2 3" key="1">
    <citation type="submission" date="2019-07" db="EMBL/GenBank/DDBJ databases">
        <title>Finished genome of Venturia effusa.</title>
        <authorList>
            <person name="Young C.A."/>
            <person name="Cox M.P."/>
            <person name="Ganley A.R.D."/>
            <person name="David W.J."/>
        </authorList>
    </citation>
    <scope>NUCLEOTIDE SEQUENCE [LARGE SCALE GENOMIC DNA]</scope>
    <source>
        <strain evidence="3">albino</strain>
    </source>
</reference>
<accession>A0A517L9B5</accession>
<organism evidence="2 3">
    <name type="scientific">Venturia effusa</name>
    <dbReference type="NCBI Taxonomy" id="50376"/>
    <lineage>
        <taxon>Eukaryota</taxon>
        <taxon>Fungi</taxon>
        <taxon>Dikarya</taxon>
        <taxon>Ascomycota</taxon>
        <taxon>Pezizomycotina</taxon>
        <taxon>Dothideomycetes</taxon>
        <taxon>Pleosporomycetidae</taxon>
        <taxon>Venturiales</taxon>
        <taxon>Venturiaceae</taxon>
        <taxon>Venturia</taxon>
    </lineage>
</organism>
<dbReference type="Proteomes" id="UP000316270">
    <property type="component" value="Chromosome 7"/>
</dbReference>
<evidence type="ECO:0008006" key="4">
    <source>
        <dbReference type="Google" id="ProtNLM"/>
    </source>
</evidence>
<feature type="chain" id="PRO_5021836398" description="Secreted protein" evidence="1">
    <location>
        <begin position="20"/>
        <end position="145"/>
    </location>
</feature>
<evidence type="ECO:0000256" key="1">
    <source>
        <dbReference type="SAM" id="SignalP"/>
    </source>
</evidence>
<name>A0A517L9B5_9PEZI</name>
<keyword evidence="1" id="KW-0732">Signal</keyword>
<evidence type="ECO:0000313" key="3">
    <source>
        <dbReference type="Proteomes" id="UP000316270"/>
    </source>
</evidence>
<dbReference type="AlphaFoldDB" id="A0A517L9B5"/>
<feature type="signal peptide" evidence="1">
    <location>
        <begin position="1"/>
        <end position="19"/>
    </location>
</feature>
<dbReference type="EMBL" id="CP042191">
    <property type="protein sequence ID" value="QDS72222.1"/>
    <property type="molecule type" value="Genomic_DNA"/>
</dbReference>
<gene>
    <name evidence="2" type="ORF">FKW77_005481</name>
</gene>